<dbReference type="Gene3D" id="3.40.190.10">
    <property type="entry name" value="Periplasmic binding protein-like II"/>
    <property type="match status" value="2"/>
</dbReference>
<evidence type="ECO:0000256" key="1">
    <source>
        <dbReference type="ARBA" id="ARBA00009437"/>
    </source>
</evidence>
<dbReference type="InterPro" id="IPR050389">
    <property type="entry name" value="LysR-type_TF"/>
</dbReference>
<keyword evidence="4" id="KW-0804">Transcription</keyword>
<dbReference type="AlphaFoldDB" id="A0A245ZJP7"/>
<keyword evidence="3" id="KW-0238">DNA-binding</keyword>
<dbReference type="GO" id="GO:0003677">
    <property type="term" value="F:DNA binding"/>
    <property type="evidence" value="ECO:0007669"/>
    <property type="project" value="UniProtKB-KW"/>
</dbReference>
<sequence>MRPINRIDLNLLGTFEAIYTQGGVSAAGRHLHLSQSAISHALARLRIAFDDELFVRVGNAIVPTALARSVIDPVRDALQGVEQALAAAARFDPATSTRAFRIGLRQANEARVFADIVAHVVRAAPGVTLASVNFRRSDVAEELARGDLDLAIDVASDVTVGLHAIPLQTDTMVVAARRGHPRIAGAIDLITYLAADHVQASPRRSGPGLEDEGLAALDETRRVAIRCQNIWSAWQVVAESDLILTLLGTHAATLLPVADNQIVPLPFEIAPRPLQLLWHPAAERDPGNIWLRRLVQEHASNDEVMPDAHGGDGG</sequence>
<dbReference type="RefSeq" id="WP_088334030.1">
    <property type="nucleotide sequence ID" value="NZ_NBBJ01000003.1"/>
</dbReference>
<dbReference type="PROSITE" id="PS50931">
    <property type="entry name" value="HTH_LYSR"/>
    <property type="match status" value="1"/>
</dbReference>
<comment type="similarity">
    <text evidence="1">Belongs to the LysR transcriptional regulatory family.</text>
</comment>
<evidence type="ECO:0000313" key="6">
    <source>
        <dbReference type="EMBL" id="OWK29957.1"/>
    </source>
</evidence>
<gene>
    <name evidence="6" type="primary">leuO</name>
    <name evidence="6" type="ORF">SPMU_23790</name>
</gene>
<evidence type="ECO:0000259" key="5">
    <source>
        <dbReference type="PROSITE" id="PS50931"/>
    </source>
</evidence>
<dbReference type="Proteomes" id="UP000197783">
    <property type="component" value="Unassembled WGS sequence"/>
</dbReference>
<dbReference type="SUPFAM" id="SSF46785">
    <property type="entry name" value="Winged helix' DNA-binding domain"/>
    <property type="match status" value="1"/>
</dbReference>
<evidence type="ECO:0000313" key="7">
    <source>
        <dbReference type="Proteomes" id="UP000197783"/>
    </source>
</evidence>
<accession>A0A245ZJP7</accession>
<dbReference type="GO" id="GO:0003700">
    <property type="term" value="F:DNA-binding transcription factor activity"/>
    <property type="evidence" value="ECO:0007669"/>
    <property type="project" value="InterPro"/>
</dbReference>
<dbReference type="OrthoDB" id="8339333at2"/>
<dbReference type="InterPro" id="IPR005119">
    <property type="entry name" value="LysR_subst-bd"/>
</dbReference>
<dbReference type="InterPro" id="IPR037402">
    <property type="entry name" value="YidZ_PBP2"/>
</dbReference>
<dbReference type="Pfam" id="PF03466">
    <property type="entry name" value="LysR_substrate"/>
    <property type="match status" value="1"/>
</dbReference>
<keyword evidence="7" id="KW-1185">Reference proteome</keyword>
<evidence type="ECO:0000256" key="2">
    <source>
        <dbReference type="ARBA" id="ARBA00023015"/>
    </source>
</evidence>
<dbReference type="InterPro" id="IPR036388">
    <property type="entry name" value="WH-like_DNA-bd_sf"/>
</dbReference>
<dbReference type="PANTHER" id="PTHR30118">
    <property type="entry name" value="HTH-TYPE TRANSCRIPTIONAL REGULATOR LEUO-RELATED"/>
    <property type="match status" value="1"/>
</dbReference>
<keyword evidence="2" id="KW-0805">Transcription regulation</keyword>
<comment type="caution">
    <text evidence="6">The sequence shown here is derived from an EMBL/GenBank/DDBJ whole genome shotgun (WGS) entry which is preliminary data.</text>
</comment>
<dbReference type="Gene3D" id="1.10.10.10">
    <property type="entry name" value="Winged helix-like DNA-binding domain superfamily/Winged helix DNA-binding domain"/>
    <property type="match status" value="1"/>
</dbReference>
<feature type="domain" description="HTH lysR-type" evidence="5">
    <location>
        <begin position="7"/>
        <end position="64"/>
    </location>
</feature>
<organism evidence="6 7">
    <name type="scientific">Sphingomonas mucosissima</name>
    <dbReference type="NCBI Taxonomy" id="370959"/>
    <lineage>
        <taxon>Bacteria</taxon>
        <taxon>Pseudomonadati</taxon>
        <taxon>Pseudomonadota</taxon>
        <taxon>Alphaproteobacteria</taxon>
        <taxon>Sphingomonadales</taxon>
        <taxon>Sphingomonadaceae</taxon>
        <taxon>Sphingomonas</taxon>
    </lineage>
</organism>
<dbReference type="PRINTS" id="PR00039">
    <property type="entry name" value="HTHLYSR"/>
</dbReference>
<dbReference type="InterPro" id="IPR036390">
    <property type="entry name" value="WH_DNA-bd_sf"/>
</dbReference>
<dbReference type="CDD" id="cd08417">
    <property type="entry name" value="PBP2_Nitroaromatics_like"/>
    <property type="match status" value="1"/>
</dbReference>
<dbReference type="Pfam" id="PF00126">
    <property type="entry name" value="HTH_1"/>
    <property type="match status" value="1"/>
</dbReference>
<evidence type="ECO:0000256" key="3">
    <source>
        <dbReference type="ARBA" id="ARBA00023125"/>
    </source>
</evidence>
<dbReference type="SUPFAM" id="SSF53850">
    <property type="entry name" value="Periplasmic binding protein-like II"/>
    <property type="match status" value="1"/>
</dbReference>
<proteinExistence type="inferred from homology"/>
<dbReference type="EMBL" id="NBBJ01000003">
    <property type="protein sequence ID" value="OWK29957.1"/>
    <property type="molecule type" value="Genomic_DNA"/>
</dbReference>
<dbReference type="InterPro" id="IPR000847">
    <property type="entry name" value="LysR_HTH_N"/>
</dbReference>
<reference evidence="6 7" key="1">
    <citation type="submission" date="2017-03" db="EMBL/GenBank/DDBJ databases">
        <title>Genome sequence of Sphingomonas mucosissima DSM 17494.</title>
        <authorList>
            <person name="Poehlein A."/>
            <person name="Wuebbeler J.H."/>
            <person name="Steinbuechel A."/>
            <person name="Daniel R."/>
        </authorList>
    </citation>
    <scope>NUCLEOTIDE SEQUENCE [LARGE SCALE GENOMIC DNA]</scope>
    <source>
        <strain evidence="6 7">DSM 17494</strain>
    </source>
</reference>
<protein>
    <submittedName>
        <fullName evidence="6">HTH-type transcriptional regulator LeuO</fullName>
    </submittedName>
</protein>
<dbReference type="PANTHER" id="PTHR30118:SF15">
    <property type="entry name" value="TRANSCRIPTIONAL REGULATORY PROTEIN"/>
    <property type="match status" value="1"/>
</dbReference>
<name>A0A245ZJP7_9SPHN</name>
<evidence type="ECO:0000256" key="4">
    <source>
        <dbReference type="ARBA" id="ARBA00023163"/>
    </source>
</evidence>